<keyword evidence="4" id="KW-0863">Zinc-finger</keyword>
<dbReference type="AlphaFoldDB" id="A0A814AHV3"/>
<dbReference type="SUPFAM" id="SSF57850">
    <property type="entry name" value="RING/U-box"/>
    <property type="match status" value="2"/>
</dbReference>
<evidence type="ECO:0000256" key="4">
    <source>
        <dbReference type="ARBA" id="ARBA00022771"/>
    </source>
</evidence>
<feature type="domain" description="RING-type" evidence="8">
    <location>
        <begin position="102"/>
        <end position="349"/>
    </location>
</feature>
<dbReference type="Gene3D" id="3.30.60.90">
    <property type="match status" value="1"/>
</dbReference>
<dbReference type="GO" id="GO:0016740">
    <property type="term" value="F:transferase activity"/>
    <property type="evidence" value="ECO:0007669"/>
    <property type="project" value="UniProtKB-KW"/>
</dbReference>
<reference evidence="9" key="1">
    <citation type="submission" date="2021-02" db="EMBL/GenBank/DDBJ databases">
        <authorList>
            <person name="Nowell W R."/>
        </authorList>
    </citation>
    <scope>NUCLEOTIDE SEQUENCE</scope>
</reference>
<evidence type="ECO:0000313" key="10">
    <source>
        <dbReference type="Proteomes" id="UP000663864"/>
    </source>
</evidence>
<evidence type="ECO:0000256" key="5">
    <source>
        <dbReference type="ARBA" id="ARBA00022786"/>
    </source>
</evidence>
<evidence type="ECO:0000256" key="3">
    <source>
        <dbReference type="ARBA" id="ARBA00022737"/>
    </source>
</evidence>
<protein>
    <recommendedName>
        <fullName evidence="8">RING-type domain-containing protein</fullName>
    </recommendedName>
</protein>
<keyword evidence="3" id="KW-0677">Repeat</keyword>
<dbReference type="GO" id="GO:0008270">
    <property type="term" value="F:zinc ion binding"/>
    <property type="evidence" value="ECO:0007669"/>
    <property type="project" value="UniProtKB-KW"/>
</dbReference>
<feature type="coiled-coil region" evidence="7">
    <location>
        <begin position="261"/>
        <end position="288"/>
    </location>
</feature>
<keyword evidence="1" id="KW-0808">Transferase</keyword>
<dbReference type="PROSITE" id="PS51873">
    <property type="entry name" value="TRIAD"/>
    <property type="match status" value="1"/>
</dbReference>
<evidence type="ECO:0000256" key="1">
    <source>
        <dbReference type="ARBA" id="ARBA00022679"/>
    </source>
</evidence>
<evidence type="ECO:0000256" key="2">
    <source>
        <dbReference type="ARBA" id="ARBA00022723"/>
    </source>
</evidence>
<dbReference type="Proteomes" id="UP000663864">
    <property type="component" value="Unassembled WGS sequence"/>
</dbReference>
<sequence length="436" mass="51560">MAAFQQHVTSCDPDNMAPCEYCQCLYKFYQLDEHSRYCRNISEQQRQQAFLDFILPKLKYPFTPVQVRFYIEQQRQNRRVLDPHEIVDTLAAFEDKFPFEVPTLDCGVCLEACPYDDIFVFGCQDTHKLCYSCFERSCTTKMNSNEVLTCGICNYQLQDGEINQLRVSRGGKRKFHEYQIQKTFNNFVNNARGIIKCPNRDCKWVVEARNPNERFRVQYHYRTTCQQVVQITQRWFVWCNTERGNYWRVRAQQDATYRGQLDEYERQLAANTQRNEELQRRYNELKADEAFKAQHCRLCPHCKRVTQHMGGCSSMVCGRNYHGGDQQSGCGNNFNWDQAEPYIPITNRALEQIKNDLPRPENKQRVVHTGIRCDGCHNDVEGILFSCIHCPSLIYCEKCEQRCTLAHSEELRQQKKQQHVFQLITTPEVLHIRQRR</sequence>
<evidence type="ECO:0000256" key="6">
    <source>
        <dbReference type="ARBA" id="ARBA00022833"/>
    </source>
</evidence>
<proteinExistence type="predicted"/>
<keyword evidence="7" id="KW-0175">Coiled coil</keyword>
<dbReference type="EMBL" id="CAJNOT010000257">
    <property type="protein sequence ID" value="CAF0915545.1"/>
    <property type="molecule type" value="Genomic_DNA"/>
</dbReference>
<keyword evidence="5" id="KW-0833">Ubl conjugation pathway</keyword>
<evidence type="ECO:0000259" key="8">
    <source>
        <dbReference type="PROSITE" id="PS51873"/>
    </source>
</evidence>
<accession>A0A814AHV3</accession>
<name>A0A814AHV3_9BILA</name>
<evidence type="ECO:0000256" key="7">
    <source>
        <dbReference type="SAM" id="Coils"/>
    </source>
</evidence>
<comment type="caution">
    <text evidence="9">The sequence shown here is derived from an EMBL/GenBank/DDBJ whole genome shotgun (WGS) entry which is preliminary data.</text>
</comment>
<dbReference type="InterPro" id="IPR044066">
    <property type="entry name" value="TRIAD_supradom"/>
</dbReference>
<dbReference type="InterPro" id="IPR043145">
    <property type="entry name" value="Znf_ZZ_sf"/>
</dbReference>
<gene>
    <name evidence="9" type="ORF">ZHD862_LOCUS8116</name>
</gene>
<keyword evidence="6" id="KW-0862">Zinc</keyword>
<keyword evidence="2" id="KW-0479">Metal-binding</keyword>
<evidence type="ECO:0000313" key="9">
    <source>
        <dbReference type="EMBL" id="CAF0915545.1"/>
    </source>
</evidence>
<organism evidence="9 10">
    <name type="scientific">Rotaria sordida</name>
    <dbReference type="NCBI Taxonomy" id="392033"/>
    <lineage>
        <taxon>Eukaryota</taxon>
        <taxon>Metazoa</taxon>
        <taxon>Spiralia</taxon>
        <taxon>Gnathifera</taxon>
        <taxon>Rotifera</taxon>
        <taxon>Eurotatoria</taxon>
        <taxon>Bdelloidea</taxon>
        <taxon>Philodinida</taxon>
        <taxon>Philodinidae</taxon>
        <taxon>Rotaria</taxon>
    </lineage>
</organism>